<dbReference type="InterPro" id="IPR050117">
    <property type="entry name" value="MAPK"/>
</dbReference>
<keyword evidence="10 13" id="KW-0067">ATP-binding</keyword>
<keyword evidence="15" id="KW-0460">Magnesium</keyword>
<dbReference type="Gene3D" id="3.30.200.20">
    <property type="entry name" value="Phosphorylase Kinase, domain 1"/>
    <property type="match status" value="1"/>
</dbReference>
<dbReference type="Proteomes" id="UP000236544">
    <property type="component" value="Unassembled WGS sequence"/>
</dbReference>
<accession>A0A0P1KSE4</accession>
<dbReference type="InterPro" id="IPR017441">
    <property type="entry name" value="Protein_kinase_ATP_BS"/>
</dbReference>
<dbReference type="GO" id="GO:0042597">
    <property type="term" value="C:periplasmic space"/>
    <property type="evidence" value="ECO:0007669"/>
    <property type="project" value="UniProtKB-SubCell"/>
</dbReference>
<feature type="domain" description="Protein kinase" evidence="16">
    <location>
        <begin position="13"/>
        <end position="310"/>
    </location>
</feature>
<evidence type="ECO:0000256" key="6">
    <source>
        <dbReference type="ARBA" id="ARBA00022679"/>
    </source>
</evidence>
<dbReference type="Gene3D" id="1.10.510.10">
    <property type="entry name" value="Transferase(Phosphotransferase) domain 1"/>
    <property type="match status" value="1"/>
</dbReference>
<dbReference type="PROSITE" id="PS50011">
    <property type="entry name" value="PROTEIN_KINASE_DOM"/>
    <property type="match status" value="1"/>
</dbReference>
<organism evidence="17 18">
    <name type="scientific">Lachancea quebecensis</name>
    <dbReference type="NCBI Taxonomy" id="1654605"/>
    <lineage>
        <taxon>Eukaryota</taxon>
        <taxon>Fungi</taxon>
        <taxon>Dikarya</taxon>
        <taxon>Ascomycota</taxon>
        <taxon>Saccharomycotina</taxon>
        <taxon>Saccharomycetes</taxon>
        <taxon>Saccharomycetales</taxon>
        <taxon>Saccharomycetaceae</taxon>
        <taxon>Lachancea</taxon>
    </lineage>
</organism>
<comment type="cofactor">
    <cofactor evidence="15">
        <name>Mg(2+)</name>
        <dbReference type="ChEBI" id="CHEBI:18420"/>
    </cofactor>
</comment>
<proteinExistence type="inferred from homology"/>
<keyword evidence="7 13" id="KW-0547">Nucleotide-binding</keyword>
<evidence type="ECO:0000256" key="3">
    <source>
        <dbReference type="ARBA" id="ARBA00012411"/>
    </source>
</evidence>
<dbReference type="FunFam" id="3.30.200.20:FF:000046">
    <property type="entry name" value="Mitogen-activated protein kinase"/>
    <property type="match status" value="1"/>
</dbReference>
<dbReference type="PROSITE" id="PS00107">
    <property type="entry name" value="PROTEIN_KINASE_ATP"/>
    <property type="match status" value="1"/>
</dbReference>
<dbReference type="SMART" id="SM00220">
    <property type="entry name" value="S_TKc"/>
    <property type="match status" value="1"/>
</dbReference>
<comment type="catalytic activity">
    <reaction evidence="12">
        <text>L-seryl-[protein] + ATP = O-phospho-L-seryl-[protein] + ADP + H(+)</text>
        <dbReference type="Rhea" id="RHEA:17989"/>
        <dbReference type="Rhea" id="RHEA-COMP:9863"/>
        <dbReference type="Rhea" id="RHEA-COMP:11604"/>
        <dbReference type="ChEBI" id="CHEBI:15378"/>
        <dbReference type="ChEBI" id="CHEBI:29999"/>
        <dbReference type="ChEBI" id="CHEBI:30616"/>
        <dbReference type="ChEBI" id="CHEBI:83421"/>
        <dbReference type="ChEBI" id="CHEBI:456216"/>
        <dbReference type="EC" id="2.7.11.24"/>
    </reaction>
</comment>
<feature type="binding site" evidence="13">
    <location>
        <position position="43"/>
    </location>
    <ligand>
        <name>ATP</name>
        <dbReference type="ChEBI" id="CHEBI:30616"/>
    </ligand>
</feature>
<dbReference type="GO" id="GO:0005524">
    <property type="term" value="F:ATP binding"/>
    <property type="evidence" value="ECO:0007669"/>
    <property type="project" value="UniProtKB-UniRule"/>
</dbReference>
<dbReference type="Pfam" id="PF00069">
    <property type="entry name" value="Pkinase"/>
    <property type="match status" value="1"/>
</dbReference>
<dbReference type="EC" id="2.7.11.24" evidence="3 15"/>
<keyword evidence="9 15" id="KW-0418">Kinase</keyword>
<dbReference type="InterPro" id="IPR000719">
    <property type="entry name" value="Prot_kinase_dom"/>
</dbReference>
<evidence type="ECO:0000256" key="11">
    <source>
        <dbReference type="ARBA" id="ARBA00047592"/>
    </source>
</evidence>
<evidence type="ECO:0000256" key="9">
    <source>
        <dbReference type="ARBA" id="ARBA00022777"/>
    </source>
</evidence>
<keyword evidence="5" id="KW-0597">Phosphoprotein</keyword>
<dbReference type="InterPro" id="IPR011009">
    <property type="entry name" value="Kinase-like_dom_sf"/>
</dbReference>
<keyword evidence="8" id="KW-0574">Periplasm</keyword>
<evidence type="ECO:0000256" key="1">
    <source>
        <dbReference type="ARBA" id="ARBA00004418"/>
    </source>
</evidence>
<dbReference type="GO" id="GO:0000750">
    <property type="term" value="P:pheromone-dependent signal transduction involved in conjugation with cellular fusion"/>
    <property type="evidence" value="ECO:0007669"/>
    <property type="project" value="UniProtKB-ARBA"/>
</dbReference>
<keyword evidence="4 14" id="KW-0723">Serine/threonine-protein kinase</keyword>
<dbReference type="PANTHER" id="PTHR24055">
    <property type="entry name" value="MITOGEN-ACTIVATED PROTEIN KINASE"/>
    <property type="match status" value="1"/>
</dbReference>
<reference evidence="18" key="1">
    <citation type="submission" date="2015-10" db="EMBL/GenBank/DDBJ databases">
        <authorList>
            <person name="Devillers H."/>
        </authorList>
    </citation>
    <scope>NUCLEOTIDE SEQUENCE [LARGE SCALE GENOMIC DNA]</scope>
</reference>
<evidence type="ECO:0000256" key="7">
    <source>
        <dbReference type="ARBA" id="ARBA00022741"/>
    </source>
</evidence>
<dbReference type="InterPro" id="IPR003527">
    <property type="entry name" value="MAP_kinase_CS"/>
</dbReference>
<gene>
    <name evidence="17" type="ORF">LAQU0_S06e03972g</name>
</gene>
<comment type="subcellular location">
    <subcellularLocation>
        <location evidence="1">Periplasm</location>
    </subcellularLocation>
</comment>
<dbReference type="OrthoDB" id="192887at2759"/>
<dbReference type="AlphaFoldDB" id="A0A0P1KSE4"/>
<dbReference type="PROSITE" id="PS01351">
    <property type="entry name" value="MAPK"/>
    <property type="match status" value="1"/>
</dbReference>
<sequence length="365" mass="41644">MARTITFDIPSCYQLVELVGEGAYGTVCSAVHKPSGTKVAIKKIQPFAKQMFVTRTLRELKLLKLFHSHENIISVLDVVRPTSMDKFQAVYLVQELMETDLHKVISGGGSSLSDDHIQYFTYQILRALKAIHSAQVIHRDIKPSNLLLNSNCDLKVCDFGLARCLASSTHSRQNLVGFMTEYVATRWYRAPEIMLTFQQYTTAMDIWSCGCILAEMITGKPLFPGRDYHHQLWLILEAVGTPSYEDFENINSKRAKEYIANLPLRQKLPWQVVLQTQDVNPDAIDLLDRMLTFNPDKRISAAEALSHPYLSVYHDPEDEPEYPPLNLDDPFWKIDNDLKQPSEESELSIDALKQMLFEEVGKPLH</sequence>
<evidence type="ECO:0000256" key="2">
    <source>
        <dbReference type="ARBA" id="ARBA00008832"/>
    </source>
</evidence>
<keyword evidence="18" id="KW-1185">Reference proteome</keyword>
<dbReference type="FunFam" id="1.10.510.10:FF:000206">
    <property type="entry name" value="Mitogen-activated protein kinase"/>
    <property type="match status" value="1"/>
</dbReference>
<evidence type="ECO:0000256" key="4">
    <source>
        <dbReference type="ARBA" id="ARBA00022527"/>
    </source>
</evidence>
<evidence type="ECO:0000313" key="18">
    <source>
        <dbReference type="Proteomes" id="UP000236544"/>
    </source>
</evidence>
<comment type="similarity">
    <text evidence="15">Belongs to the protein kinase superfamily. Ser/Thr protein kinase family. MAP kinase subfamily.</text>
</comment>
<evidence type="ECO:0000256" key="12">
    <source>
        <dbReference type="ARBA" id="ARBA00048312"/>
    </source>
</evidence>
<dbReference type="EMBL" id="LN890530">
    <property type="protein sequence ID" value="CUS22697.1"/>
    <property type="molecule type" value="Genomic_DNA"/>
</dbReference>
<dbReference type="GO" id="GO:0001403">
    <property type="term" value="P:invasive growth in response to glucose limitation"/>
    <property type="evidence" value="ECO:0007669"/>
    <property type="project" value="UniProtKB-ARBA"/>
</dbReference>
<protein>
    <recommendedName>
        <fullName evidence="3 15">Mitogen-activated protein kinase</fullName>
        <ecNumber evidence="3 15">2.7.11.24</ecNumber>
    </recommendedName>
</protein>
<evidence type="ECO:0000256" key="15">
    <source>
        <dbReference type="RuleBase" id="RU361165"/>
    </source>
</evidence>
<dbReference type="GO" id="GO:0004707">
    <property type="term" value="F:MAP kinase activity"/>
    <property type="evidence" value="ECO:0007669"/>
    <property type="project" value="UniProtKB-EC"/>
</dbReference>
<evidence type="ECO:0000256" key="14">
    <source>
        <dbReference type="RuleBase" id="RU000304"/>
    </source>
</evidence>
<name>A0A0P1KSE4_9SACH</name>
<dbReference type="PROSITE" id="PS00108">
    <property type="entry name" value="PROTEIN_KINASE_ST"/>
    <property type="match status" value="1"/>
</dbReference>
<evidence type="ECO:0000313" key="17">
    <source>
        <dbReference type="EMBL" id="CUS22697.1"/>
    </source>
</evidence>
<evidence type="ECO:0000256" key="8">
    <source>
        <dbReference type="ARBA" id="ARBA00022764"/>
    </source>
</evidence>
<dbReference type="SUPFAM" id="SSF56112">
    <property type="entry name" value="Protein kinase-like (PK-like)"/>
    <property type="match status" value="1"/>
</dbReference>
<evidence type="ECO:0000256" key="13">
    <source>
        <dbReference type="PROSITE-ProRule" id="PRU10141"/>
    </source>
</evidence>
<evidence type="ECO:0000256" key="5">
    <source>
        <dbReference type="ARBA" id="ARBA00022553"/>
    </source>
</evidence>
<dbReference type="InterPro" id="IPR008271">
    <property type="entry name" value="Ser/Thr_kinase_AS"/>
</dbReference>
<comment type="similarity">
    <text evidence="2">Belongs to the protein kinase superfamily. CMGC Ser/Thr protein kinase family. MAP kinase subfamily.</text>
</comment>
<comment type="catalytic activity">
    <reaction evidence="11 15">
        <text>L-threonyl-[protein] + ATP = O-phospho-L-threonyl-[protein] + ADP + H(+)</text>
        <dbReference type="Rhea" id="RHEA:46608"/>
        <dbReference type="Rhea" id="RHEA-COMP:11060"/>
        <dbReference type="Rhea" id="RHEA-COMP:11605"/>
        <dbReference type="ChEBI" id="CHEBI:15378"/>
        <dbReference type="ChEBI" id="CHEBI:30013"/>
        <dbReference type="ChEBI" id="CHEBI:30616"/>
        <dbReference type="ChEBI" id="CHEBI:61977"/>
        <dbReference type="ChEBI" id="CHEBI:456216"/>
        <dbReference type="EC" id="2.7.11.24"/>
    </reaction>
</comment>
<dbReference type="GO" id="GO:0106310">
    <property type="term" value="F:protein serine kinase activity"/>
    <property type="evidence" value="ECO:0007669"/>
    <property type="project" value="RHEA"/>
</dbReference>
<evidence type="ECO:0000256" key="10">
    <source>
        <dbReference type="ARBA" id="ARBA00022840"/>
    </source>
</evidence>
<keyword evidence="6 15" id="KW-0808">Transferase</keyword>
<evidence type="ECO:0000259" key="16">
    <source>
        <dbReference type="PROSITE" id="PS50011"/>
    </source>
</evidence>
<comment type="activity regulation">
    <text evidence="15">Activated by threonine and tyrosine phosphorylation.</text>
</comment>